<comment type="caution">
    <text evidence="2">The sequence shown here is derived from an EMBL/GenBank/DDBJ whole genome shotgun (WGS) entry which is preliminary data.</text>
</comment>
<feature type="transmembrane region" description="Helical" evidence="1">
    <location>
        <begin position="12"/>
        <end position="28"/>
    </location>
</feature>
<dbReference type="Proteomes" id="UP000286934">
    <property type="component" value="Unassembled WGS sequence"/>
</dbReference>
<feature type="transmembrane region" description="Helical" evidence="1">
    <location>
        <begin position="48"/>
        <end position="67"/>
    </location>
</feature>
<feature type="transmembrane region" description="Helical" evidence="1">
    <location>
        <begin position="74"/>
        <end position="97"/>
    </location>
</feature>
<dbReference type="EMBL" id="PIPP01000001">
    <property type="protein sequence ID" value="RUO38539.1"/>
    <property type="molecule type" value="Genomic_DNA"/>
</dbReference>
<keyword evidence="1" id="KW-1133">Transmembrane helix</keyword>
<evidence type="ECO:0000313" key="2">
    <source>
        <dbReference type="EMBL" id="RUO38539.1"/>
    </source>
</evidence>
<evidence type="ECO:0000313" key="3">
    <source>
        <dbReference type="Proteomes" id="UP000286934"/>
    </source>
</evidence>
<name>A0A432WXQ4_9GAMM</name>
<protein>
    <submittedName>
        <fullName evidence="2">Uncharacterized protein</fullName>
    </submittedName>
</protein>
<dbReference type="AlphaFoldDB" id="A0A432WXQ4"/>
<accession>A0A432WXQ4</accession>
<sequence>MGLTDGYKMNIQRIIALVTAPIGLILLLSNPQDLLELIANTGLNWYQAFNPIAWGIILGTIAGLMRLDAVQKGAVYGTYAATALTTFGLVGTIAIFFEHRLWYLGWPTMWIAALGIGIYTFFLMQVRFSEKYQKGNENDGK</sequence>
<keyword evidence="3" id="KW-1185">Reference proteome</keyword>
<proteinExistence type="predicted"/>
<organism evidence="2 3">
    <name type="scientific">Aliidiomarina shirensis</name>
    <dbReference type="NCBI Taxonomy" id="1048642"/>
    <lineage>
        <taxon>Bacteria</taxon>
        <taxon>Pseudomonadati</taxon>
        <taxon>Pseudomonadota</taxon>
        <taxon>Gammaproteobacteria</taxon>
        <taxon>Alteromonadales</taxon>
        <taxon>Idiomarinaceae</taxon>
        <taxon>Aliidiomarina</taxon>
    </lineage>
</organism>
<keyword evidence="1" id="KW-0472">Membrane</keyword>
<feature type="transmembrane region" description="Helical" evidence="1">
    <location>
        <begin position="103"/>
        <end position="124"/>
    </location>
</feature>
<reference evidence="3" key="1">
    <citation type="journal article" date="2018" name="Front. Microbiol.">
        <title>Genome-Based Analysis Reveals the Taxonomy and Diversity of the Family Idiomarinaceae.</title>
        <authorList>
            <person name="Liu Y."/>
            <person name="Lai Q."/>
            <person name="Shao Z."/>
        </authorList>
    </citation>
    <scope>NUCLEOTIDE SEQUENCE [LARGE SCALE GENOMIC DNA]</scope>
    <source>
        <strain evidence="3">AIS</strain>
    </source>
</reference>
<gene>
    <name evidence="2" type="ORF">CWE13_02535</name>
</gene>
<keyword evidence="1" id="KW-0812">Transmembrane</keyword>
<evidence type="ECO:0000256" key="1">
    <source>
        <dbReference type="SAM" id="Phobius"/>
    </source>
</evidence>